<name>A0A9E7AE10_9ACTN</name>
<evidence type="ECO:0000313" key="1">
    <source>
        <dbReference type="EMBL" id="UQF78841.1"/>
    </source>
</evidence>
<accession>A0A9E7AE10</accession>
<reference evidence="1" key="1">
    <citation type="submission" date="2022-05" db="EMBL/GenBank/DDBJ databases">
        <title>Using nanopore sequencing to obtain complete genomes from saliva samples.</title>
        <authorList>
            <person name="Baker J.L."/>
        </authorList>
    </citation>
    <scope>NUCLEOTIDE SEQUENCE</scope>
    <source>
        <strain evidence="1">JCVI-JB-Lp32</strain>
    </source>
</reference>
<proteinExistence type="predicted"/>
<dbReference type="GO" id="GO:0046872">
    <property type="term" value="F:metal ion binding"/>
    <property type="evidence" value="ECO:0007669"/>
    <property type="project" value="InterPro"/>
</dbReference>
<evidence type="ECO:0000313" key="2">
    <source>
        <dbReference type="Proteomes" id="UP000831562"/>
    </source>
</evidence>
<organism evidence="1 2">
    <name type="scientific">Lancefieldella parvula</name>
    <dbReference type="NCBI Taxonomy" id="1382"/>
    <lineage>
        <taxon>Bacteria</taxon>
        <taxon>Bacillati</taxon>
        <taxon>Actinomycetota</taxon>
        <taxon>Coriobacteriia</taxon>
        <taxon>Coriobacteriales</taxon>
        <taxon>Atopobiaceae</taxon>
        <taxon>Lancefieldella</taxon>
    </lineage>
</organism>
<dbReference type="SUPFAM" id="SSF63411">
    <property type="entry name" value="LuxS/MPP-like metallohydrolase"/>
    <property type="match status" value="1"/>
</dbReference>
<dbReference type="EMBL" id="CP097092">
    <property type="protein sequence ID" value="UQF78841.1"/>
    <property type="molecule type" value="Genomic_DNA"/>
</dbReference>
<gene>
    <name evidence="1" type="ORF">M3I19_02350</name>
</gene>
<dbReference type="Gene3D" id="3.30.830.10">
    <property type="entry name" value="Metalloenzyme, LuxS/M16 peptidase-like"/>
    <property type="match status" value="1"/>
</dbReference>
<dbReference type="Proteomes" id="UP000831562">
    <property type="component" value="Chromosome"/>
</dbReference>
<dbReference type="AlphaFoldDB" id="A0A9E7AE10"/>
<dbReference type="InterPro" id="IPR011249">
    <property type="entry name" value="Metalloenz_LuxS/M16"/>
</dbReference>
<protein>
    <submittedName>
        <fullName evidence="1">Uncharacterized protein</fullName>
    </submittedName>
</protein>
<sequence length="181" mass="20795">MTLATISPMTLHNQCSSYSSKALKKDAAQKFRDLVETTCQKIATEGIDPKKLNASIALAEFNLRENDQPYSNGIEYTLRSLSSWLYDDARPLDYIRYEDAIAYVKELAVQRALRSCCWSSFATASTQLRLSLSPQTRETLKKRLLSWSNFALRSPMRTSRRSVQKLRHSVWSKKHLTLQKI</sequence>